<evidence type="ECO:0000313" key="3">
    <source>
        <dbReference type="Proteomes" id="UP001595699"/>
    </source>
</evidence>
<keyword evidence="1" id="KW-1133">Transmembrane helix</keyword>
<dbReference type="Proteomes" id="UP001595699">
    <property type="component" value="Unassembled WGS sequence"/>
</dbReference>
<keyword evidence="1" id="KW-0812">Transmembrane</keyword>
<accession>A0ABV7Y8T8</accession>
<keyword evidence="1" id="KW-0472">Membrane</keyword>
<gene>
    <name evidence="2" type="ORF">ACFOUW_10505</name>
</gene>
<evidence type="ECO:0000256" key="1">
    <source>
        <dbReference type="SAM" id="Phobius"/>
    </source>
</evidence>
<comment type="caution">
    <text evidence="2">The sequence shown here is derived from an EMBL/GenBank/DDBJ whole genome shotgun (WGS) entry which is preliminary data.</text>
</comment>
<name>A0ABV7Y8T8_9ACTN</name>
<protein>
    <submittedName>
        <fullName evidence="2">Uncharacterized protein</fullName>
    </submittedName>
</protein>
<feature type="transmembrane region" description="Helical" evidence="1">
    <location>
        <begin position="6"/>
        <end position="29"/>
    </location>
</feature>
<evidence type="ECO:0000313" key="2">
    <source>
        <dbReference type="EMBL" id="MFC3761272.1"/>
    </source>
</evidence>
<sequence length="226" mass="24532">MEGIVFAIIFLVIIVVGIGLVIAIPLGLIARRRERARTSAIASWAGSLGFTAYPPGTPVRWTERLPGHRATGVRMLFAGQRGGRTVGVAEYEYHETTTQMINNQPQTITSTKRYLVCVADVGAEYPPIEVVERSGGSKLWRWLTGPADTEIGVADFDARYRVSTESPEVARQLVGPALVAAHVEGSVPPWSLYGSDLLAYWPGRFDAKTALPCLDAVVRVAELLGK</sequence>
<proteinExistence type="predicted"/>
<reference evidence="3" key="1">
    <citation type="journal article" date="2019" name="Int. J. Syst. Evol. Microbiol.">
        <title>The Global Catalogue of Microorganisms (GCM) 10K type strain sequencing project: providing services to taxonomists for standard genome sequencing and annotation.</title>
        <authorList>
            <consortium name="The Broad Institute Genomics Platform"/>
            <consortium name="The Broad Institute Genome Sequencing Center for Infectious Disease"/>
            <person name="Wu L."/>
            <person name="Ma J."/>
        </authorList>
    </citation>
    <scope>NUCLEOTIDE SEQUENCE [LARGE SCALE GENOMIC DNA]</scope>
    <source>
        <strain evidence="3">CGMCC 4.7241</strain>
    </source>
</reference>
<keyword evidence="3" id="KW-1185">Reference proteome</keyword>
<dbReference type="EMBL" id="JBHRZH010000006">
    <property type="protein sequence ID" value="MFC3761272.1"/>
    <property type="molecule type" value="Genomic_DNA"/>
</dbReference>
<organism evidence="2 3">
    <name type="scientific">Tenggerimyces flavus</name>
    <dbReference type="NCBI Taxonomy" id="1708749"/>
    <lineage>
        <taxon>Bacteria</taxon>
        <taxon>Bacillati</taxon>
        <taxon>Actinomycetota</taxon>
        <taxon>Actinomycetes</taxon>
        <taxon>Propionibacteriales</taxon>
        <taxon>Nocardioidaceae</taxon>
        <taxon>Tenggerimyces</taxon>
    </lineage>
</organism>
<dbReference type="RefSeq" id="WP_205117483.1">
    <property type="nucleotide sequence ID" value="NZ_JAFBCM010000001.1"/>
</dbReference>